<comment type="caution">
    <text evidence="7">The sequence shown here is derived from an EMBL/GenBank/DDBJ whole genome shotgun (WGS) entry which is preliminary data.</text>
</comment>
<keyword evidence="2 5" id="KW-0812">Transmembrane</keyword>
<dbReference type="InterPro" id="IPR000620">
    <property type="entry name" value="EamA_dom"/>
</dbReference>
<keyword evidence="8" id="KW-1185">Reference proteome</keyword>
<comment type="subcellular location">
    <subcellularLocation>
        <location evidence="1">Membrane</location>
        <topology evidence="1">Multi-pass membrane protein</topology>
    </subcellularLocation>
</comment>
<keyword evidence="3 5" id="KW-1133">Transmembrane helix</keyword>
<feature type="transmembrane region" description="Helical" evidence="5">
    <location>
        <begin position="118"/>
        <end position="136"/>
    </location>
</feature>
<gene>
    <name evidence="7" type="ORF">C6P40_003608</name>
</gene>
<evidence type="ECO:0000256" key="2">
    <source>
        <dbReference type="ARBA" id="ARBA00022692"/>
    </source>
</evidence>
<dbReference type="Proteomes" id="UP000697127">
    <property type="component" value="Unassembled WGS sequence"/>
</dbReference>
<dbReference type="InterPro" id="IPR037185">
    <property type="entry name" value="EmrE-like"/>
</dbReference>
<feature type="transmembrane region" description="Helical" evidence="5">
    <location>
        <begin position="84"/>
        <end position="106"/>
    </location>
</feature>
<evidence type="ECO:0000256" key="1">
    <source>
        <dbReference type="ARBA" id="ARBA00004141"/>
    </source>
</evidence>
<feature type="transmembrane region" description="Helical" evidence="5">
    <location>
        <begin position="12"/>
        <end position="32"/>
    </location>
</feature>
<name>A0A9P7BCA3_9ASCO</name>
<keyword evidence="4 5" id="KW-0472">Membrane</keyword>
<reference evidence="7" key="1">
    <citation type="submission" date="2020-11" db="EMBL/GenBank/DDBJ databases">
        <title>Kefir isolates.</title>
        <authorList>
            <person name="Marcisauskas S."/>
            <person name="Kim Y."/>
            <person name="Blasche S."/>
        </authorList>
    </citation>
    <scope>NUCLEOTIDE SEQUENCE</scope>
    <source>
        <strain evidence="7">Olga-1</strain>
    </source>
</reference>
<evidence type="ECO:0000256" key="4">
    <source>
        <dbReference type="ARBA" id="ARBA00023136"/>
    </source>
</evidence>
<dbReference type="PANTHER" id="PTHR22911">
    <property type="entry name" value="ACYL-MALONYL CONDENSING ENZYME-RELATED"/>
    <property type="match status" value="1"/>
</dbReference>
<evidence type="ECO:0000256" key="5">
    <source>
        <dbReference type="SAM" id="Phobius"/>
    </source>
</evidence>
<accession>A0A9P7BCA3</accession>
<dbReference type="PANTHER" id="PTHR22911:SF6">
    <property type="entry name" value="SOLUTE CARRIER FAMILY 35 MEMBER G1"/>
    <property type="match status" value="1"/>
</dbReference>
<feature type="domain" description="EamA" evidence="6">
    <location>
        <begin position="55"/>
        <end position="190"/>
    </location>
</feature>
<dbReference type="SUPFAM" id="SSF103481">
    <property type="entry name" value="Multidrug resistance efflux transporter EmrE"/>
    <property type="match status" value="1"/>
</dbReference>
<sequence length="223" mass="25096">MFVRETFTKIEAIGGLIAFFGVLLVAKPYFIIKLFHLKENNKENLINNSNNLRLIGTCLALLSCFGTAIAMCSIRKIGFNVHPLFMVSIYALFSCIMSFIGILIIPGLSFQIPHTIKQWILLLSIGIAGFIMQYMLTAGMQREKAARAIAMTYTQLIYASIFDYFINNIFPTGLNLIGELIIIIAVFSIIYFKETIPVINSSNIEIERDVELISFKDDEDSVV</sequence>
<dbReference type="EMBL" id="PUHW01000410">
    <property type="protein sequence ID" value="KAG0686672.1"/>
    <property type="molecule type" value="Genomic_DNA"/>
</dbReference>
<protein>
    <recommendedName>
        <fullName evidence="6">EamA domain-containing protein</fullName>
    </recommendedName>
</protein>
<feature type="transmembrane region" description="Helical" evidence="5">
    <location>
        <begin position="172"/>
        <end position="192"/>
    </location>
</feature>
<dbReference type="Pfam" id="PF00892">
    <property type="entry name" value="EamA"/>
    <property type="match status" value="1"/>
</dbReference>
<evidence type="ECO:0000313" key="8">
    <source>
        <dbReference type="Proteomes" id="UP000697127"/>
    </source>
</evidence>
<organism evidence="7 8">
    <name type="scientific">Pichia californica</name>
    <dbReference type="NCBI Taxonomy" id="460514"/>
    <lineage>
        <taxon>Eukaryota</taxon>
        <taxon>Fungi</taxon>
        <taxon>Dikarya</taxon>
        <taxon>Ascomycota</taxon>
        <taxon>Saccharomycotina</taxon>
        <taxon>Pichiomycetes</taxon>
        <taxon>Pichiales</taxon>
        <taxon>Pichiaceae</taxon>
        <taxon>Pichia</taxon>
    </lineage>
</organism>
<dbReference type="AlphaFoldDB" id="A0A9P7BCA3"/>
<dbReference type="GO" id="GO:0016020">
    <property type="term" value="C:membrane"/>
    <property type="evidence" value="ECO:0007669"/>
    <property type="project" value="UniProtKB-SubCell"/>
</dbReference>
<proteinExistence type="predicted"/>
<feature type="transmembrane region" description="Helical" evidence="5">
    <location>
        <begin position="52"/>
        <end position="72"/>
    </location>
</feature>
<evidence type="ECO:0000313" key="7">
    <source>
        <dbReference type="EMBL" id="KAG0686672.1"/>
    </source>
</evidence>
<evidence type="ECO:0000259" key="6">
    <source>
        <dbReference type="Pfam" id="PF00892"/>
    </source>
</evidence>
<evidence type="ECO:0000256" key="3">
    <source>
        <dbReference type="ARBA" id="ARBA00022989"/>
    </source>
</evidence>